<accession>A0A2H3JIN2</accession>
<dbReference type="STRING" id="742152.A0A2H3JIN2"/>
<keyword evidence="1" id="KW-0863">Zinc-finger</keyword>
<proteinExistence type="predicted"/>
<dbReference type="SUPFAM" id="SSF57667">
    <property type="entry name" value="beta-beta-alpha zinc fingers"/>
    <property type="match status" value="1"/>
</dbReference>
<reference evidence="3 4" key="1">
    <citation type="journal article" date="2012" name="Science">
        <title>The Paleozoic origin of enzymatic lignin decomposition reconstructed from 31 fungal genomes.</title>
        <authorList>
            <person name="Floudas D."/>
            <person name="Binder M."/>
            <person name="Riley R."/>
            <person name="Barry K."/>
            <person name="Blanchette R.A."/>
            <person name="Henrissat B."/>
            <person name="Martinez A.T."/>
            <person name="Otillar R."/>
            <person name="Spatafora J.W."/>
            <person name="Yadav J.S."/>
            <person name="Aerts A."/>
            <person name="Benoit I."/>
            <person name="Boyd A."/>
            <person name="Carlson A."/>
            <person name="Copeland A."/>
            <person name="Coutinho P.M."/>
            <person name="de Vries R.P."/>
            <person name="Ferreira P."/>
            <person name="Findley K."/>
            <person name="Foster B."/>
            <person name="Gaskell J."/>
            <person name="Glotzer D."/>
            <person name="Gorecki P."/>
            <person name="Heitman J."/>
            <person name="Hesse C."/>
            <person name="Hori C."/>
            <person name="Igarashi K."/>
            <person name="Jurgens J.A."/>
            <person name="Kallen N."/>
            <person name="Kersten P."/>
            <person name="Kohler A."/>
            <person name="Kuees U."/>
            <person name="Kumar T.K.A."/>
            <person name="Kuo A."/>
            <person name="LaButti K."/>
            <person name="Larrondo L.F."/>
            <person name="Lindquist E."/>
            <person name="Ling A."/>
            <person name="Lombard V."/>
            <person name="Lucas S."/>
            <person name="Lundell T."/>
            <person name="Martin R."/>
            <person name="McLaughlin D.J."/>
            <person name="Morgenstern I."/>
            <person name="Morin E."/>
            <person name="Murat C."/>
            <person name="Nagy L.G."/>
            <person name="Nolan M."/>
            <person name="Ohm R.A."/>
            <person name="Patyshakuliyeva A."/>
            <person name="Rokas A."/>
            <person name="Ruiz-Duenas F.J."/>
            <person name="Sabat G."/>
            <person name="Salamov A."/>
            <person name="Samejima M."/>
            <person name="Schmutz J."/>
            <person name="Slot J.C."/>
            <person name="St John F."/>
            <person name="Stenlid J."/>
            <person name="Sun H."/>
            <person name="Sun S."/>
            <person name="Syed K."/>
            <person name="Tsang A."/>
            <person name="Wiebenga A."/>
            <person name="Young D."/>
            <person name="Pisabarro A."/>
            <person name="Eastwood D.C."/>
            <person name="Martin F."/>
            <person name="Cullen D."/>
            <person name="Grigoriev I.V."/>
            <person name="Hibbett D.S."/>
        </authorList>
    </citation>
    <scope>NUCLEOTIDE SEQUENCE [LARGE SCALE GENOMIC DNA]</scope>
    <source>
        <strain evidence="3 4">MD-104</strain>
    </source>
</reference>
<evidence type="ECO:0000313" key="4">
    <source>
        <dbReference type="Proteomes" id="UP000218811"/>
    </source>
</evidence>
<dbReference type="OMA" id="LPCEQEM"/>
<dbReference type="Proteomes" id="UP000218811">
    <property type="component" value="Unassembled WGS sequence"/>
</dbReference>
<dbReference type="PROSITE" id="PS50157">
    <property type="entry name" value="ZINC_FINGER_C2H2_2"/>
    <property type="match status" value="1"/>
</dbReference>
<protein>
    <recommendedName>
        <fullName evidence="2">C2H2-type domain-containing protein</fullName>
    </recommendedName>
</protein>
<keyword evidence="4" id="KW-1185">Reference proteome</keyword>
<evidence type="ECO:0000259" key="2">
    <source>
        <dbReference type="PROSITE" id="PS50157"/>
    </source>
</evidence>
<keyword evidence="1" id="KW-0862">Zinc</keyword>
<evidence type="ECO:0000313" key="3">
    <source>
        <dbReference type="EMBL" id="PCH39733.1"/>
    </source>
</evidence>
<sequence>AECRWGDPCGQLLTDLTAAGIARHLRQYHFDDTTTWRESRSLPHRGPCRWSVGNLPCEQEMLYTGFGKHIATVHVQSTVRRCPQCGSRFSRSDAFARHRRDYCPMRTRT</sequence>
<organism evidence="3 4">
    <name type="scientific">Wolfiporia cocos (strain MD-104)</name>
    <name type="common">Brown rot fungus</name>
    <dbReference type="NCBI Taxonomy" id="742152"/>
    <lineage>
        <taxon>Eukaryota</taxon>
        <taxon>Fungi</taxon>
        <taxon>Dikarya</taxon>
        <taxon>Basidiomycota</taxon>
        <taxon>Agaricomycotina</taxon>
        <taxon>Agaricomycetes</taxon>
        <taxon>Polyporales</taxon>
        <taxon>Phaeolaceae</taxon>
        <taxon>Wolfiporia</taxon>
    </lineage>
</organism>
<dbReference type="InterPro" id="IPR013087">
    <property type="entry name" value="Znf_C2H2_type"/>
</dbReference>
<evidence type="ECO:0000256" key="1">
    <source>
        <dbReference type="PROSITE-ProRule" id="PRU00042"/>
    </source>
</evidence>
<name>A0A2H3JIN2_WOLCO</name>
<gene>
    <name evidence="3" type="ORF">WOLCODRAFT_68777</name>
</gene>
<dbReference type="OrthoDB" id="2782214at2759"/>
<feature type="domain" description="C2H2-type" evidence="2">
    <location>
        <begin position="80"/>
        <end position="107"/>
    </location>
</feature>
<dbReference type="InterPro" id="IPR036236">
    <property type="entry name" value="Znf_C2H2_sf"/>
</dbReference>
<keyword evidence="1" id="KW-0479">Metal-binding</keyword>
<dbReference type="GO" id="GO:0008270">
    <property type="term" value="F:zinc ion binding"/>
    <property type="evidence" value="ECO:0007669"/>
    <property type="project" value="UniProtKB-KW"/>
</dbReference>
<feature type="non-terminal residue" evidence="3">
    <location>
        <position position="1"/>
    </location>
</feature>
<dbReference type="AlphaFoldDB" id="A0A2H3JIN2"/>
<dbReference type="EMBL" id="KB468053">
    <property type="protein sequence ID" value="PCH39733.1"/>
    <property type="molecule type" value="Genomic_DNA"/>
</dbReference>